<comment type="subcellular location">
    <subcellularLocation>
        <location evidence="1 14">Cell outer membrane</location>
        <topology evidence="1 14">Multi-pass membrane protein</topology>
    </subcellularLocation>
</comment>
<dbReference type="OrthoDB" id="9760333at2"/>
<gene>
    <name evidence="19" type="ORF">E5163_07190</name>
</gene>
<dbReference type="InterPro" id="IPR037066">
    <property type="entry name" value="Plug_dom_sf"/>
</dbReference>
<dbReference type="EMBL" id="SRXW01000002">
    <property type="protein sequence ID" value="TGY88914.1"/>
    <property type="molecule type" value="Genomic_DNA"/>
</dbReference>
<dbReference type="Pfam" id="PF07715">
    <property type="entry name" value="Plug"/>
    <property type="match status" value="1"/>
</dbReference>
<dbReference type="SUPFAM" id="SSF56935">
    <property type="entry name" value="Porins"/>
    <property type="match status" value="1"/>
</dbReference>
<keyword evidence="11 14" id="KW-0472">Membrane</keyword>
<feature type="domain" description="TonB-dependent receptor-like beta-barrel" evidence="17">
    <location>
        <begin position="224"/>
        <end position="668"/>
    </location>
</feature>
<evidence type="ECO:0000259" key="17">
    <source>
        <dbReference type="Pfam" id="PF00593"/>
    </source>
</evidence>
<evidence type="ECO:0000256" key="11">
    <source>
        <dbReference type="ARBA" id="ARBA00023136"/>
    </source>
</evidence>
<keyword evidence="6 14" id="KW-0812">Transmembrane</keyword>
<dbReference type="Proteomes" id="UP000308054">
    <property type="component" value="Unassembled WGS sequence"/>
</dbReference>
<dbReference type="PROSITE" id="PS52016">
    <property type="entry name" value="TONB_DEPENDENT_REC_3"/>
    <property type="match status" value="1"/>
</dbReference>
<keyword evidence="3 14" id="KW-0813">Transport</keyword>
<dbReference type="GO" id="GO:0015344">
    <property type="term" value="F:siderophore uptake transmembrane transporter activity"/>
    <property type="evidence" value="ECO:0007669"/>
    <property type="project" value="TreeGrafter"/>
</dbReference>
<dbReference type="GO" id="GO:0015891">
    <property type="term" value="P:siderophore transport"/>
    <property type="evidence" value="ECO:0007669"/>
    <property type="project" value="InterPro"/>
</dbReference>
<evidence type="ECO:0000256" key="12">
    <source>
        <dbReference type="ARBA" id="ARBA00023170"/>
    </source>
</evidence>
<evidence type="ECO:0000256" key="6">
    <source>
        <dbReference type="ARBA" id="ARBA00022692"/>
    </source>
</evidence>
<keyword evidence="8" id="KW-0408">Iron</keyword>
<keyword evidence="7 16" id="KW-0732">Signal</keyword>
<proteinExistence type="inferred from homology"/>
<dbReference type="InterPro" id="IPR010105">
    <property type="entry name" value="TonB_sidphr_rcpt"/>
</dbReference>
<evidence type="ECO:0000256" key="7">
    <source>
        <dbReference type="ARBA" id="ARBA00022729"/>
    </source>
</evidence>
<evidence type="ECO:0000256" key="8">
    <source>
        <dbReference type="ARBA" id="ARBA00023004"/>
    </source>
</evidence>
<keyword evidence="10 15" id="KW-0798">TonB box</keyword>
<dbReference type="GO" id="GO:0009279">
    <property type="term" value="C:cell outer membrane"/>
    <property type="evidence" value="ECO:0007669"/>
    <property type="project" value="UniProtKB-SubCell"/>
</dbReference>
<protein>
    <submittedName>
        <fullName evidence="19">TonB-dependent siderophore receptor</fullName>
    </submittedName>
</protein>
<dbReference type="NCBIfam" id="TIGR01783">
    <property type="entry name" value="TonB-siderophor"/>
    <property type="match status" value="1"/>
</dbReference>
<dbReference type="PROSITE" id="PS51257">
    <property type="entry name" value="PROKAR_LIPOPROTEIN"/>
    <property type="match status" value="1"/>
</dbReference>
<evidence type="ECO:0000256" key="14">
    <source>
        <dbReference type="PROSITE-ProRule" id="PRU01360"/>
    </source>
</evidence>
<evidence type="ECO:0000256" key="4">
    <source>
        <dbReference type="ARBA" id="ARBA00022452"/>
    </source>
</evidence>
<comment type="caution">
    <text evidence="19">The sequence shown here is derived from an EMBL/GenBank/DDBJ whole genome shotgun (WGS) entry which is preliminary data.</text>
</comment>
<feature type="domain" description="TonB-dependent receptor plug" evidence="18">
    <location>
        <begin position="55"/>
        <end position="150"/>
    </location>
</feature>
<evidence type="ECO:0000256" key="5">
    <source>
        <dbReference type="ARBA" id="ARBA00022496"/>
    </source>
</evidence>
<dbReference type="AlphaFoldDB" id="A0A4S2H0H9"/>
<evidence type="ECO:0000256" key="1">
    <source>
        <dbReference type="ARBA" id="ARBA00004571"/>
    </source>
</evidence>
<keyword evidence="5" id="KW-0410">Iron transport</keyword>
<dbReference type="InterPro" id="IPR000531">
    <property type="entry name" value="Beta-barrel_TonB"/>
</dbReference>
<evidence type="ECO:0000256" key="15">
    <source>
        <dbReference type="RuleBase" id="RU003357"/>
    </source>
</evidence>
<dbReference type="PANTHER" id="PTHR32552">
    <property type="entry name" value="FERRICHROME IRON RECEPTOR-RELATED"/>
    <property type="match status" value="1"/>
</dbReference>
<dbReference type="PANTHER" id="PTHR32552:SF68">
    <property type="entry name" value="FERRICHROME OUTER MEMBRANE TRANSPORTER_PHAGE RECEPTOR"/>
    <property type="match status" value="1"/>
</dbReference>
<evidence type="ECO:0000256" key="16">
    <source>
        <dbReference type="SAM" id="SignalP"/>
    </source>
</evidence>
<feature type="chain" id="PRO_5020614772" evidence="16">
    <location>
        <begin position="25"/>
        <end position="699"/>
    </location>
</feature>
<dbReference type="InterPro" id="IPR036942">
    <property type="entry name" value="Beta-barrel_TonB_sf"/>
</dbReference>
<dbReference type="Gene3D" id="2.40.170.20">
    <property type="entry name" value="TonB-dependent receptor, beta-barrel domain"/>
    <property type="match status" value="1"/>
</dbReference>
<feature type="signal peptide" evidence="16">
    <location>
        <begin position="1"/>
        <end position="24"/>
    </location>
</feature>
<organism evidence="19 20">
    <name type="scientific">Marinicauda algicola</name>
    <dbReference type="NCBI Taxonomy" id="2029849"/>
    <lineage>
        <taxon>Bacteria</taxon>
        <taxon>Pseudomonadati</taxon>
        <taxon>Pseudomonadota</taxon>
        <taxon>Alphaproteobacteria</taxon>
        <taxon>Maricaulales</taxon>
        <taxon>Maricaulaceae</taxon>
        <taxon>Marinicauda</taxon>
    </lineage>
</organism>
<evidence type="ECO:0000256" key="2">
    <source>
        <dbReference type="ARBA" id="ARBA00009810"/>
    </source>
</evidence>
<dbReference type="CDD" id="cd01347">
    <property type="entry name" value="ligand_gated_channel"/>
    <property type="match status" value="1"/>
</dbReference>
<dbReference type="InterPro" id="IPR039426">
    <property type="entry name" value="TonB-dep_rcpt-like"/>
</dbReference>
<evidence type="ECO:0000256" key="13">
    <source>
        <dbReference type="ARBA" id="ARBA00023237"/>
    </source>
</evidence>
<evidence type="ECO:0000313" key="20">
    <source>
        <dbReference type="Proteomes" id="UP000308054"/>
    </source>
</evidence>
<evidence type="ECO:0000313" key="19">
    <source>
        <dbReference type="EMBL" id="TGY88914.1"/>
    </source>
</evidence>
<dbReference type="RefSeq" id="WP_135995454.1">
    <property type="nucleotide sequence ID" value="NZ_CP071057.1"/>
</dbReference>
<dbReference type="Pfam" id="PF00593">
    <property type="entry name" value="TonB_dep_Rec_b-barrel"/>
    <property type="match status" value="1"/>
</dbReference>
<evidence type="ECO:0000259" key="18">
    <source>
        <dbReference type="Pfam" id="PF07715"/>
    </source>
</evidence>
<sequence>MSRSLALLLSTAAACALPAGGALAQTEAENDTVIVVGRYLSLDQVNAVKTPTPVLNLPQSLSIVDRAQIENQAFDSLADVLRYTPGVAVSQGEGHRDAIIIRGNETTADFFLNGLRDDVQYYRPLYNLEQVEILRGANALLFGRGGGGGVINRVTKDPEAGETFAEASASLDTFGAAHVAGDANLALGDGAALRLNAFAETFANHRDVFDGERYAINPTLGFELSSQTELVLYYEYVNDDRVVDRGVPSVSVANGPDVPLEGFDETFFGSPEGNFTTLEANIFNARLDHTFNDMLRGNVTARHADYDKLYQNIYPAGFDAGADLVTLDGYQDTTARENLIVQGNLVGEFETGTIGHTLLVGAEYGDQSTDNARNDNLFAASNDDRITIAFTDPLNIPAFAFATPVRDRSSAVEFASFYIQDQIDLTDAFKLIAGLRFDRFDVSVLDRRAALAPGDDGRRARVDEEVSSRLGFIYKPAGNVSIYAGYSETFLPSAGDQFLTLTTTTEDLQPQVFENTEIGVKWDLSSGLAFTAALFRLEQGQFTSVDPDNPGVTITVPGSTTDGLELQLSGRLTGRWSVNAGYSYLDGEVEGGAFDGNETRQTPEHMISVWNQYQASDRLSLALGLTHQDAFFVLEDNAVEVPSFTRIDAAAYYDVTDRTRLQLNVENLFDADYFPDAHSNDNISTGAPRNARVTLRHRF</sequence>
<dbReference type="Gene3D" id="2.170.130.10">
    <property type="entry name" value="TonB-dependent receptor, plug domain"/>
    <property type="match status" value="1"/>
</dbReference>
<keyword evidence="12 19" id="KW-0675">Receptor</keyword>
<evidence type="ECO:0000256" key="9">
    <source>
        <dbReference type="ARBA" id="ARBA00023065"/>
    </source>
</evidence>
<dbReference type="InterPro" id="IPR012910">
    <property type="entry name" value="Plug_dom"/>
</dbReference>
<evidence type="ECO:0000256" key="10">
    <source>
        <dbReference type="ARBA" id="ARBA00023077"/>
    </source>
</evidence>
<keyword evidence="13 14" id="KW-0998">Cell outer membrane</keyword>
<keyword evidence="20" id="KW-1185">Reference proteome</keyword>
<comment type="similarity">
    <text evidence="2 14 15">Belongs to the TonB-dependent receptor family.</text>
</comment>
<accession>A0A4S2H0H9</accession>
<dbReference type="GO" id="GO:0038023">
    <property type="term" value="F:signaling receptor activity"/>
    <property type="evidence" value="ECO:0007669"/>
    <property type="project" value="InterPro"/>
</dbReference>
<keyword evidence="4 14" id="KW-1134">Transmembrane beta strand</keyword>
<evidence type="ECO:0000256" key="3">
    <source>
        <dbReference type="ARBA" id="ARBA00022448"/>
    </source>
</evidence>
<name>A0A4S2H0H9_9PROT</name>
<keyword evidence="9" id="KW-0406">Ion transport</keyword>
<reference evidence="19 20" key="1">
    <citation type="journal article" date="2017" name="Int. J. Syst. Evol. Microbiol.">
        <title>Marinicauda algicola sp. nov., isolated from a marine red alga Rhodosorus marinus.</title>
        <authorList>
            <person name="Jeong S.E."/>
            <person name="Jeon S.H."/>
            <person name="Chun B.H."/>
            <person name="Kim D.W."/>
            <person name="Jeon C.O."/>
        </authorList>
    </citation>
    <scope>NUCLEOTIDE SEQUENCE [LARGE SCALE GENOMIC DNA]</scope>
    <source>
        <strain evidence="19 20">JCM 31718</strain>
    </source>
</reference>